<dbReference type="OrthoDB" id="8956208at2"/>
<feature type="transmembrane region" description="Helical" evidence="1">
    <location>
        <begin position="58"/>
        <end position="76"/>
    </location>
</feature>
<keyword evidence="1" id="KW-1133">Transmembrane helix</keyword>
<sequence length="374" mass="41450">MSLSSSSPVERDIWIDWGKALASQLIVWHHLLIYGPMGRNATPAAQGLWDWLADEARMAVQIFLVMGGYLAARALLPPWGQAPKPLRTSAWRSWGRAVRLRYQRLMGLGALAVGVAVLAAAWTRDILPDPDTPEAPSGWQWLANVGLLHDLLGWDSVNAGLWYVAIDWQLFACLAALACWQRSGGRPWRRSVAAWGVMAGGVAALFWANLQPGWDVAAPYFWGSYALGVVAFWLRHASPAVRQTGAILLAATLMLALMWAWRERLVWAGLTAGVLIFQPGARWLARSAWQPLMRWLADISYPVFLFHYSVCMVCGAWVGRMWPGDVAAHTLGLFGTWGLCLLVGWAVTEGEGRWRRARQARMARPVQTCASLAQ</sequence>
<feature type="domain" description="Acyltransferase 3" evidence="2">
    <location>
        <begin position="13"/>
        <end position="342"/>
    </location>
</feature>
<dbReference type="EMBL" id="CP022423">
    <property type="protein sequence ID" value="ASM77345.1"/>
    <property type="molecule type" value="Genomic_DNA"/>
</dbReference>
<organism evidence="3 4">
    <name type="scientific">Vitreoscilla filiformis</name>
    <dbReference type="NCBI Taxonomy" id="63"/>
    <lineage>
        <taxon>Bacteria</taxon>
        <taxon>Pseudomonadati</taxon>
        <taxon>Pseudomonadota</taxon>
        <taxon>Betaproteobacteria</taxon>
        <taxon>Neisseriales</taxon>
        <taxon>Neisseriaceae</taxon>
        <taxon>Vitreoscilla</taxon>
    </lineage>
</organism>
<feature type="transmembrane region" description="Helical" evidence="1">
    <location>
        <begin position="265"/>
        <end position="284"/>
    </location>
</feature>
<dbReference type="RefSeq" id="WP_089416464.1">
    <property type="nucleotide sequence ID" value="NZ_CP022423.1"/>
</dbReference>
<gene>
    <name evidence="3" type="ORF">VITFI_CDS1567</name>
</gene>
<feature type="transmembrane region" description="Helical" evidence="1">
    <location>
        <begin position="296"/>
        <end position="318"/>
    </location>
</feature>
<dbReference type="InterPro" id="IPR002656">
    <property type="entry name" value="Acyl_transf_3_dom"/>
</dbReference>
<feature type="transmembrane region" description="Helical" evidence="1">
    <location>
        <begin position="192"/>
        <end position="210"/>
    </location>
</feature>
<accession>A0A221KEE6</accession>
<evidence type="ECO:0000313" key="4">
    <source>
        <dbReference type="Proteomes" id="UP000199729"/>
    </source>
</evidence>
<dbReference type="KEGG" id="vff:VITFI_CDS1567"/>
<proteinExistence type="predicted"/>
<feature type="transmembrane region" description="Helical" evidence="1">
    <location>
        <begin position="330"/>
        <end position="348"/>
    </location>
</feature>
<feature type="transmembrane region" description="Helical" evidence="1">
    <location>
        <begin position="160"/>
        <end position="180"/>
    </location>
</feature>
<keyword evidence="4" id="KW-1185">Reference proteome</keyword>
<dbReference type="AlphaFoldDB" id="A0A221KEE6"/>
<feature type="transmembrane region" description="Helical" evidence="1">
    <location>
        <begin position="105"/>
        <end position="123"/>
    </location>
</feature>
<name>A0A221KEE6_VITFI</name>
<keyword evidence="1" id="KW-0472">Membrane</keyword>
<evidence type="ECO:0000259" key="2">
    <source>
        <dbReference type="Pfam" id="PF01757"/>
    </source>
</evidence>
<reference evidence="3 4" key="1">
    <citation type="submission" date="2017-07" db="EMBL/GenBank/DDBJ databases">
        <title>Complete Genome Sequence of the cosmetic ferment Vitreoscilla filiformis (ATCC15551).</title>
        <authorList>
            <person name="Contreras S."/>
            <person name="Sagory-Zalkind P."/>
            <person name="Blanquart H."/>
            <person name="Iltis A."/>
            <person name="Morand S.C."/>
        </authorList>
    </citation>
    <scope>NUCLEOTIDE SEQUENCE [LARGE SCALE GENOMIC DNA]</scope>
    <source>
        <strain evidence="3 4">ATCC 15551</strain>
    </source>
</reference>
<feature type="transmembrane region" description="Helical" evidence="1">
    <location>
        <begin position="216"/>
        <end position="234"/>
    </location>
</feature>
<keyword evidence="1" id="KW-0812">Transmembrane</keyword>
<dbReference type="Proteomes" id="UP000199729">
    <property type="component" value="Chromosome"/>
</dbReference>
<evidence type="ECO:0000313" key="3">
    <source>
        <dbReference type="EMBL" id="ASM77345.1"/>
    </source>
</evidence>
<feature type="transmembrane region" description="Helical" evidence="1">
    <location>
        <begin position="241"/>
        <end position="259"/>
    </location>
</feature>
<evidence type="ECO:0000256" key="1">
    <source>
        <dbReference type="SAM" id="Phobius"/>
    </source>
</evidence>
<dbReference type="Pfam" id="PF01757">
    <property type="entry name" value="Acyl_transf_3"/>
    <property type="match status" value="1"/>
</dbReference>
<dbReference type="GO" id="GO:0016747">
    <property type="term" value="F:acyltransferase activity, transferring groups other than amino-acyl groups"/>
    <property type="evidence" value="ECO:0007669"/>
    <property type="project" value="InterPro"/>
</dbReference>
<protein>
    <recommendedName>
        <fullName evidence="2">Acyltransferase 3 domain-containing protein</fullName>
    </recommendedName>
</protein>